<dbReference type="Pfam" id="PF01029">
    <property type="entry name" value="NusB"/>
    <property type="match status" value="1"/>
</dbReference>
<keyword evidence="17" id="KW-1185">Reference proteome</keyword>
<evidence type="ECO:0000256" key="13">
    <source>
        <dbReference type="ARBA" id="ARBA00047283"/>
    </source>
</evidence>
<dbReference type="PANTHER" id="PTHR22807:SF61">
    <property type="entry name" value="NOL1_NOP2_SUN FAMILY PROTEIN _ ANTITERMINATION NUSB DOMAIN-CONTAINING PROTEIN"/>
    <property type="match status" value="1"/>
</dbReference>
<dbReference type="InterPro" id="IPR029063">
    <property type="entry name" value="SAM-dependent_MTases_sf"/>
</dbReference>
<keyword evidence="5" id="KW-0963">Cytoplasm</keyword>
<feature type="binding site" evidence="14">
    <location>
        <begin position="253"/>
        <end position="259"/>
    </location>
    <ligand>
        <name>S-adenosyl-L-methionine</name>
        <dbReference type="ChEBI" id="CHEBI:59789"/>
    </ligand>
</feature>
<dbReference type="InterPro" id="IPR054728">
    <property type="entry name" value="RsmB-like_ferredoxin"/>
</dbReference>
<dbReference type="InterPro" id="IPR001678">
    <property type="entry name" value="MeTrfase_RsmB-F_NOP2_dom"/>
</dbReference>
<keyword evidence="10 14" id="KW-0694">RNA-binding</keyword>
<evidence type="ECO:0000256" key="4">
    <source>
        <dbReference type="ARBA" id="ARBA00012140"/>
    </source>
</evidence>
<sequence>MPADSLAYGLQQAAGLVQAVRDGANLTDTWEALQRAHPQWPDGTRGAVRDLAWGTLRDYGRAEPILGRLLQKPLPDPYQALLMVAIHRLESRPEQSHTIVDQAVEAVAATAPGLRGVVNGVLRNLVRQADQAARWREADPVARHRHPDWWIARLRASWPGEWESALEAGNQHPPMALRVNPRRATATQVLEGFAAAGIDARALDNGALLLARPRAVAQLPGFAEGRFSVQDAGAQWAGRWLGAQAGERVLDACAAPGGKAAQILELADVALTALELDPRRARRIEENFERLGLRGEIRVGDARRTAGWWDGRPFDRILADVPCSASGVARRHPDIKWLRRREDIPRFAAQQAEILDALWHTLAPGGTMLYVTCSVFDEENRGQIARFCTRHADALRLPLDGRLEQQLLPTAEHDGFYYALLRKQA</sequence>
<evidence type="ECO:0000256" key="14">
    <source>
        <dbReference type="PROSITE-ProRule" id="PRU01023"/>
    </source>
</evidence>
<comment type="subcellular location">
    <subcellularLocation>
        <location evidence="2">Cytoplasm</location>
    </subcellularLocation>
</comment>
<dbReference type="PRINTS" id="PR02008">
    <property type="entry name" value="RCMTFAMILY"/>
</dbReference>
<feature type="domain" description="SAM-dependent MTase RsmB/NOP-type" evidence="15">
    <location>
        <begin position="165"/>
        <end position="424"/>
    </location>
</feature>
<protein>
    <recommendedName>
        <fullName evidence="4">16S rRNA (cytosine(967)-C(5))-methyltransferase</fullName>
        <ecNumber evidence="4">2.1.1.176</ecNumber>
    </recommendedName>
    <alternativeName>
        <fullName evidence="11">16S rRNA m5C967 methyltransferase</fullName>
    </alternativeName>
    <alternativeName>
        <fullName evidence="12">rRNA (cytosine-C(5)-)-methyltransferase RsmB</fullName>
    </alternativeName>
</protein>
<organism evidence="16 17">
    <name type="scientific">Thauera sedimentorum</name>
    <dbReference type="NCBI Taxonomy" id="2767595"/>
    <lineage>
        <taxon>Bacteria</taxon>
        <taxon>Pseudomonadati</taxon>
        <taxon>Pseudomonadota</taxon>
        <taxon>Betaproteobacteria</taxon>
        <taxon>Rhodocyclales</taxon>
        <taxon>Zoogloeaceae</taxon>
        <taxon>Thauera</taxon>
    </lineage>
</organism>
<dbReference type="NCBIfam" id="NF008149">
    <property type="entry name" value="PRK10901.1"/>
    <property type="match status" value="1"/>
</dbReference>
<comment type="catalytic activity">
    <reaction evidence="13">
        <text>cytidine(967) in 16S rRNA + S-adenosyl-L-methionine = 5-methylcytidine(967) in 16S rRNA + S-adenosyl-L-homocysteine + H(+)</text>
        <dbReference type="Rhea" id="RHEA:42748"/>
        <dbReference type="Rhea" id="RHEA-COMP:10219"/>
        <dbReference type="Rhea" id="RHEA-COMP:10220"/>
        <dbReference type="ChEBI" id="CHEBI:15378"/>
        <dbReference type="ChEBI" id="CHEBI:57856"/>
        <dbReference type="ChEBI" id="CHEBI:59789"/>
        <dbReference type="ChEBI" id="CHEBI:74483"/>
        <dbReference type="ChEBI" id="CHEBI:82748"/>
        <dbReference type="EC" id="2.1.1.176"/>
    </reaction>
</comment>
<dbReference type="InterPro" id="IPR035926">
    <property type="entry name" value="NusB-like_sf"/>
</dbReference>
<evidence type="ECO:0000259" key="15">
    <source>
        <dbReference type="PROSITE" id="PS51686"/>
    </source>
</evidence>
<evidence type="ECO:0000313" key="16">
    <source>
        <dbReference type="EMBL" id="MBD8503764.1"/>
    </source>
</evidence>
<accession>A0ABR9BCT9</accession>
<dbReference type="NCBIfam" id="TIGR00563">
    <property type="entry name" value="rsmB"/>
    <property type="match status" value="1"/>
</dbReference>
<dbReference type="GO" id="GO:0008168">
    <property type="term" value="F:methyltransferase activity"/>
    <property type="evidence" value="ECO:0007669"/>
    <property type="project" value="UniProtKB-KW"/>
</dbReference>
<dbReference type="InterPro" id="IPR004573">
    <property type="entry name" value="rRNA_ssu_MeTfrase_B"/>
</dbReference>
<comment type="function">
    <text evidence="1">Specifically methylates the cytosine at position 967 (m5C967) of 16S rRNA.</text>
</comment>
<keyword evidence="6" id="KW-0698">rRNA processing</keyword>
<evidence type="ECO:0000256" key="2">
    <source>
        <dbReference type="ARBA" id="ARBA00004496"/>
    </source>
</evidence>
<reference evidence="17" key="1">
    <citation type="submission" date="2023-07" db="EMBL/GenBank/DDBJ databases">
        <title>Thauera sp. CAU 1555 isolated from sand of Yaerae Beach.</title>
        <authorList>
            <person name="Kim W."/>
        </authorList>
    </citation>
    <scope>NUCLEOTIDE SEQUENCE [LARGE SCALE GENOMIC DNA]</scope>
    <source>
        <strain evidence="17">CAU 1555</strain>
    </source>
</reference>
<dbReference type="PANTHER" id="PTHR22807">
    <property type="entry name" value="NOP2 YEAST -RELATED NOL1/NOP2/FMU SUN DOMAIN-CONTAINING"/>
    <property type="match status" value="1"/>
</dbReference>
<dbReference type="EMBL" id="JACYTO010000002">
    <property type="protein sequence ID" value="MBD8503764.1"/>
    <property type="molecule type" value="Genomic_DNA"/>
</dbReference>
<proteinExistence type="inferred from homology"/>
<evidence type="ECO:0000256" key="9">
    <source>
        <dbReference type="ARBA" id="ARBA00022691"/>
    </source>
</evidence>
<dbReference type="GO" id="GO:0032259">
    <property type="term" value="P:methylation"/>
    <property type="evidence" value="ECO:0007669"/>
    <property type="project" value="UniProtKB-KW"/>
</dbReference>
<dbReference type="Gene3D" id="3.30.70.1170">
    <property type="entry name" value="Sun protein, domain 3"/>
    <property type="match status" value="1"/>
</dbReference>
<dbReference type="PROSITE" id="PS51686">
    <property type="entry name" value="SAM_MT_RSMB_NOP"/>
    <property type="match status" value="1"/>
</dbReference>
<dbReference type="Gene3D" id="3.40.50.150">
    <property type="entry name" value="Vaccinia Virus protein VP39"/>
    <property type="match status" value="1"/>
</dbReference>
<evidence type="ECO:0000256" key="10">
    <source>
        <dbReference type="ARBA" id="ARBA00022884"/>
    </source>
</evidence>
<dbReference type="Proteomes" id="UP000603602">
    <property type="component" value="Unassembled WGS sequence"/>
</dbReference>
<evidence type="ECO:0000256" key="3">
    <source>
        <dbReference type="ARBA" id="ARBA00007494"/>
    </source>
</evidence>
<evidence type="ECO:0000256" key="8">
    <source>
        <dbReference type="ARBA" id="ARBA00022679"/>
    </source>
</evidence>
<evidence type="ECO:0000256" key="12">
    <source>
        <dbReference type="ARBA" id="ARBA00031088"/>
    </source>
</evidence>
<name>A0ABR9BCT9_9RHOO</name>
<feature type="binding site" evidence="14">
    <location>
        <position position="301"/>
    </location>
    <ligand>
        <name>S-adenosyl-L-methionine</name>
        <dbReference type="ChEBI" id="CHEBI:59789"/>
    </ligand>
</feature>
<evidence type="ECO:0000256" key="5">
    <source>
        <dbReference type="ARBA" id="ARBA00022490"/>
    </source>
</evidence>
<dbReference type="SUPFAM" id="SSF48013">
    <property type="entry name" value="NusB-like"/>
    <property type="match status" value="1"/>
</dbReference>
<dbReference type="Pfam" id="PF22458">
    <property type="entry name" value="RsmF-B_ferredox"/>
    <property type="match status" value="1"/>
</dbReference>
<feature type="binding site" evidence="14">
    <location>
        <position position="320"/>
    </location>
    <ligand>
        <name>S-adenosyl-L-methionine</name>
        <dbReference type="ChEBI" id="CHEBI:59789"/>
    </ligand>
</feature>
<dbReference type="InterPro" id="IPR049560">
    <property type="entry name" value="MeTrfase_RsmB-F_NOP2_cat"/>
</dbReference>
<keyword evidence="9 14" id="KW-0949">S-adenosyl-L-methionine</keyword>
<evidence type="ECO:0000256" key="6">
    <source>
        <dbReference type="ARBA" id="ARBA00022552"/>
    </source>
</evidence>
<keyword evidence="8 14" id="KW-0808">Transferase</keyword>
<dbReference type="InterPro" id="IPR006027">
    <property type="entry name" value="NusB_RsmB_TIM44"/>
</dbReference>
<keyword evidence="7 14" id="KW-0489">Methyltransferase</keyword>
<comment type="caution">
    <text evidence="16">The sequence shown here is derived from an EMBL/GenBank/DDBJ whole genome shotgun (WGS) entry which is preliminary data.</text>
</comment>
<dbReference type="InterPro" id="IPR023267">
    <property type="entry name" value="RCMT"/>
</dbReference>
<dbReference type="Gene3D" id="1.10.287.730">
    <property type="entry name" value="Helix hairpin bin"/>
    <property type="match status" value="1"/>
</dbReference>
<feature type="binding site" evidence="14">
    <location>
        <position position="275"/>
    </location>
    <ligand>
        <name>S-adenosyl-L-methionine</name>
        <dbReference type="ChEBI" id="CHEBI:59789"/>
    </ligand>
</feature>
<evidence type="ECO:0000256" key="1">
    <source>
        <dbReference type="ARBA" id="ARBA00002724"/>
    </source>
</evidence>
<evidence type="ECO:0000256" key="11">
    <source>
        <dbReference type="ARBA" id="ARBA00030399"/>
    </source>
</evidence>
<dbReference type="EC" id="2.1.1.176" evidence="4"/>
<dbReference type="Gene3D" id="1.10.940.10">
    <property type="entry name" value="NusB-like"/>
    <property type="match status" value="1"/>
</dbReference>
<dbReference type="SUPFAM" id="SSF53335">
    <property type="entry name" value="S-adenosyl-L-methionine-dependent methyltransferases"/>
    <property type="match status" value="1"/>
</dbReference>
<dbReference type="Pfam" id="PF01189">
    <property type="entry name" value="Methyltr_RsmB-F"/>
    <property type="match status" value="1"/>
</dbReference>
<evidence type="ECO:0000313" key="17">
    <source>
        <dbReference type="Proteomes" id="UP000603602"/>
    </source>
</evidence>
<comment type="similarity">
    <text evidence="3 14">Belongs to the class I-like SAM-binding methyltransferase superfamily. RsmB/NOP family.</text>
</comment>
<evidence type="ECO:0000256" key="7">
    <source>
        <dbReference type="ARBA" id="ARBA00022603"/>
    </source>
</evidence>
<feature type="active site" description="Nucleophile" evidence="14">
    <location>
        <position position="373"/>
    </location>
</feature>
<dbReference type="CDD" id="cd02440">
    <property type="entry name" value="AdoMet_MTases"/>
    <property type="match status" value="1"/>
</dbReference>
<gene>
    <name evidence="16" type="primary">rsmB</name>
    <name evidence="16" type="ORF">IFO67_12785</name>
</gene>
<dbReference type="PROSITE" id="PS01153">
    <property type="entry name" value="NOL1_NOP2_SUN"/>
    <property type="match status" value="1"/>
</dbReference>
<dbReference type="InterPro" id="IPR018314">
    <property type="entry name" value="RsmB/NOL1/NOP2-like_CS"/>
</dbReference>